<feature type="compositionally biased region" description="Polar residues" evidence="1">
    <location>
        <begin position="16"/>
        <end position="35"/>
    </location>
</feature>
<dbReference type="EMBL" id="JACJQB010000001">
    <property type="protein sequence ID" value="MBD2186672.1"/>
    <property type="molecule type" value="Genomic_DNA"/>
</dbReference>
<dbReference type="RefSeq" id="WP_190401556.1">
    <property type="nucleotide sequence ID" value="NZ_JACJQB010000001.1"/>
</dbReference>
<keyword evidence="3" id="KW-1185">Reference proteome</keyword>
<evidence type="ECO:0000313" key="2">
    <source>
        <dbReference type="EMBL" id="MBD2186672.1"/>
    </source>
</evidence>
<protein>
    <submittedName>
        <fullName evidence="2">Uncharacterized protein</fullName>
    </submittedName>
</protein>
<evidence type="ECO:0000256" key="1">
    <source>
        <dbReference type="SAM" id="MobiDB-lite"/>
    </source>
</evidence>
<comment type="caution">
    <text evidence="2">The sequence shown here is derived from an EMBL/GenBank/DDBJ whole genome shotgun (WGS) entry which is preliminary data.</text>
</comment>
<evidence type="ECO:0000313" key="3">
    <source>
        <dbReference type="Proteomes" id="UP000642094"/>
    </source>
</evidence>
<gene>
    <name evidence="2" type="ORF">H6F41_00765</name>
</gene>
<reference evidence="2 3" key="1">
    <citation type="journal article" date="2020" name="ISME J.">
        <title>Comparative genomics reveals insights into cyanobacterial evolution and habitat adaptation.</title>
        <authorList>
            <person name="Chen M.Y."/>
            <person name="Teng W.K."/>
            <person name="Zhao L."/>
            <person name="Hu C.X."/>
            <person name="Zhou Y.K."/>
            <person name="Han B.P."/>
            <person name="Song L.R."/>
            <person name="Shu W.S."/>
        </authorList>
    </citation>
    <scope>NUCLEOTIDE SEQUENCE [LARGE SCALE GENOMIC DNA]</scope>
    <source>
        <strain evidence="2 3">FACHB-723</strain>
    </source>
</reference>
<feature type="region of interest" description="Disordered" evidence="1">
    <location>
        <begin position="1"/>
        <end position="35"/>
    </location>
</feature>
<proteinExistence type="predicted"/>
<dbReference type="Proteomes" id="UP000642094">
    <property type="component" value="Unassembled WGS sequence"/>
</dbReference>
<accession>A0ABR7ZT22</accession>
<sequence length="65" mass="7277">MIDSTPSTKPDRKFPISNSDRPSSPKTRSPIRSNQAAIASTLNTQHPIAYSLKTKQRSHHQHPQT</sequence>
<organism evidence="2 3">
    <name type="scientific">Pseudanabaena mucicola FACHB-723</name>
    <dbReference type="NCBI Taxonomy" id="2692860"/>
    <lineage>
        <taxon>Bacteria</taxon>
        <taxon>Bacillati</taxon>
        <taxon>Cyanobacteriota</taxon>
        <taxon>Cyanophyceae</taxon>
        <taxon>Pseudanabaenales</taxon>
        <taxon>Pseudanabaenaceae</taxon>
        <taxon>Pseudanabaena</taxon>
    </lineage>
</organism>
<name>A0ABR7ZT22_9CYAN</name>